<feature type="compositionally biased region" description="Polar residues" evidence="1">
    <location>
        <begin position="24"/>
        <end position="41"/>
    </location>
</feature>
<evidence type="ECO:0000313" key="3">
    <source>
        <dbReference type="Proteomes" id="UP000230233"/>
    </source>
</evidence>
<keyword evidence="3" id="KW-1185">Reference proteome</keyword>
<sequence>MRKGGRSKLTRRPSIHSAELASPSGRSGSSDVKSPSIPQKGSRSKPVRLRKVTSCDKNNLKLSGKDGVGKRRRNKKGSSEHEREKTRTSKELIRESAEKTADDENRPNEEKKPNPYDQIFALETKYKTDYEDMKKGKNDKKELRQSQIGSIFDPISGPSVPAVSGVNGVKNKMKWKIDVDPIELNGDQKMQEVLEKLKELRKNSGLKPCKVLKANEHMMSNSDDEPTEELIHMSARILQLVKMEALISKEISKEDQELLKGYCRCGDHKDKVESIFETITCSILEKVASKNEFIRHVSIPGQLRLFAVDEKRSKLPTMALMIVRKDLFYYAWNKQATPMDDEQLDQTWSSMTFKSFVVRQSAPLPPQPALIKSAHFQPYY</sequence>
<protein>
    <submittedName>
        <fullName evidence="2">Uncharacterized protein</fullName>
    </submittedName>
</protein>
<feature type="compositionally biased region" description="Basic and acidic residues" evidence="1">
    <location>
        <begin position="131"/>
        <end position="144"/>
    </location>
</feature>
<accession>A0A2G5VLA5</accession>
<dbReference type="PANTHER" id="PTHR38631:SF1">
    <property type="entry name" value="DUF2780 DOMAIN-CONTAINING PROTEIN-RELATED"/>
    <property type="match status" value="1"/>
</dbReference>
<comment type="caution">
    <text evidence="2">The sequence shown here is derived from an EMBL/GenBank/DDBJ whole genome shotgun (WGS) entry which is preliminary data.</text>
</comment>
<gene>
    <name evidence="2" type="primary">Cnig_chr_I.g2614</name>
    <name evidence="2" type="ORF">B9Z55_002614</name>
</gene>
<feature type="compositionally biased region" description="Basic and acidic residues" evidence="1">
    <location>
        <begin position="77"/>
        <end position="114"/>
    </location>
</feature>
<feature type="region of interest" description="Disordered" evidence="1">
    <location>
        <begin position="1"/>
        <end position="119"/>
    </location>
</feature>
<evidence type="ECO:0000313" key="2">
    <source>
        <dbReference type="EMBL" id="PIC52563.1"/>
    </source>
</evidence>
<name>A0A2G5VLA5_9PELO</name>
<dbReference type="STRING" id="1611254.A0A2G5VLA5"/>
<reference evidence="3" key="1">
    <citation type="submission" date="2017-10" db="EMBL/GenBank/DDBJ databases">
        <title>Rapid genome shrinkage in a self-fertile nematode reveals novel sperm competition proteins.</title>
        <authorList>
            <person name="Yin D."/>
            <person name="Schwarz E.M."/>
            <person name="Thomas C.G."/>
            <person name="Felde R.L."/>
            <person name="Korf I.F."/>
            <person name="Cutter A.D."/>
            <person name="Schartner C.M."/>
            <person name="Ralston E.J."/>
            <person name="Meyer B.J."/>
            <person name="Haag E.S."/>
        </authorList>
    </citation>
    <scope>NUCLEOTIDE SEQUENCE [LARGE SCALE GENOMIC DNA]</scope>
    <source>
        <strain evidence="3">JU1422</strain>
    </source>
</reference>
<dbReference type="PANTHER" id="PTHR38631">
    <property type="match status" value="1"/>
</dbReference>
<feature type="region of interest" description="Disordered" evidence="1">
    <location>
        <begin position="131"/>
        <end position="154"/>
    </location>
</feature>
<feature type="compositionally biased region" description="Basic residues" evidence="1">
    <location>
        <begin position="1"/>
        <end position="14"/>
    </location>
</feature>
<feature type="compositionally biased region" description="Basic residues" evidence="1">
    <location>
        <begin position="42"/>
        <end position="51"/>
    </location>
</feature>
<dbReference type="Proteomes" id="UP000230233">
    <property type="component" value="Chromosome I"/>
</dbReference>
<dbReference type="EMBL" id="PDUG01000001">
    <property type="protein sequence ID" value="PIC52563.1"/>
    <property type="molecule type" value="Genomic_DNA"/>
</dbReference>
<dbReference type="OrthoDB" id="5868784at2759"/>
<proteinExistence type="predicted"/>
<evidence type="ECO:0000256" key="1">
    <source>
        <dbReference type="SAM" id="MobiDB-lite"/>
    </source>
</evidence>
<dbReference type="AlphaFoldDB" id="A0A2G5VLA5"/>
<organism evidence="2 3">
    <name type="scientific">Caenorhabditis nigoni</name>
    <dbReference type="NCBI Taxonomy" id="1611254"/>
    <lineage>
        <taxon>Eukaryota</taxon>
        <taxon>Metazoa</taxon>
        <taxon>Ecdysozoa</taxon>
        <taxon>Nematoda</taxon>
        <taxon>Chromadorea</taxon>
        <taxon>Rhabditida</taxon>
        <taxon>Rhabditina</taxon>
        <taxon>Rhabditomorpha</taxon>
        <taxon>Rhabditoidea</taxon>
        <taxon>Rhabditidae</taxon>
        <taxon>Peloderinae</taxon>
        <taxon>Caenorhabditis</taxon>
    </lineage>
</organism>